<evidence type="ECO:0000259" key="2">
    <source>
        <dbReference type="PROSITE" id="PS50943"/>
    </source>
</evidence>
<gene>
    <name evidence="3" type="ORF">Pmi06nite_21090</name>
</gene>
<reference evidence="3 4" key="1">
    <citation type="submission" date="2021-01" db="EMBL/GenBank/DDBJ databases">
        <title>Whole genome shotgun sequence of Planotetraspora mira NBRC 15435.</title>
        <authorList>
            <person name="Komaki H."/>
            <person name="Tamura T."/>
        </authorList>
    </citation>
    <scope>NUCLEOTIDE SEQUENCE [LARGE SCALE GENOMIC DNA]</scope>
    <source>
        <strain evidence="3 4">NBRC 15435</strain>
    </source>
</reference>
<dbReference type="InterPro" id="IPR001387">
    <property type="entry name" value="Cro/C1-type_HTH"/>
</dbReference>
<feature type="region of interest" description="Disordered" evidence="1">
    <location>
        <begin position="1"/>
        <end position="22"/>
    </location>
</feature>
<dbReference type="Gene3D" id="1.10.260.40">
    <property type="entry name" value="lambda repressor-like DNA-binding domains"/>
    <property type="match status" value="1"/>
</dbReference>
<dbReference type="InterPro" id="IPR043917">
    <property type="entry name" value="DUF5753"/>
</dbReference>
<sequence length="301" mass="33721">MTTAPTEGAQPHPRTPTAPPRTSTVLRILLGTQLRRLRESRRITLEEAGRAIRASHSKISRMELGRVGIRGRDVADLLTLYGVADEDERAAMLALVSQANVPGWWHNYDDVLPSWFEAYVGLEQAATGIRNYEVQFVPGLLQTEDYARSVIRLGHPDARPEDVERRVQLRMARQEILTRPDPPHVWAVVDESVLRRSPDSPAVMRSQIDRLLELVARPTVTLQVVPFSAGGHAAAGGPFSILRFAEADLPDVVYLEQLTSAVYLDKREDVDRYLAVMERLCIKAKPATDTRRILHEISADL</sequence>
<dbReference type="Pfam" id="PF13560">
    <property type="entry name" value="HTH_31"/>
    <property type="match status" value="1"/>
</dbReference>
<dbReference type="PROSITE" id="PS50943">
    <property type="entry name" value="HTH_CROC1"/>
    <property type="match status" value="1"/>
</dbReference>
<evidence type="ECO:0000313" key="4">
    <source>
        <dbReference type="Proteomes" id="UP000650628"/>
    </source>
</evidence>
<dbReference type="CDD" id="cd00093">
    <property type="entry name" value="HTH_XRE"/>
    <property type="match status" value="1"/>
</dbReference>
<dbReference type="Proteomes" id="UP000650628">
    <property type="component" value="Unassembled WGS sequence"/>
</dbReference>
<accession>A0A8J3TMS9</accession>
<protein>
    <submittedName>
        <fullName evidence="3">Transcriptional regulator</fullName>
    </submittedName>
</protein>
<dbReference type="AlphaFoldDB" id="A0A8J3TMS9"/>
<evidence type="ECO:0000313" key="3">
    <source>
        <dbReference type="EMBL" id="GII28667.1"/>
    </source>
</evidence>
<dbReference type="SMART" id="SM00530">
    <property type="entry name" value="HTH_XRE"/>
    <property type="match status" value="1"/>
</dbReference>
<dbReference type="EMBL" id="BOOO01000010">
    <property type="protein sequence ID" value="GII28667.1"/>
    <property type="molecule type" value="Genomic_DNA"/>
</dbReference>
<keyword evidence="4" id="KW-1185">Reference proteome</keyword>
<dbReference type="RefSeq" id="WP_203952713.1">
    <property type="nucleotide sequence ID" value="NZ_BOOO01000010.1"/>
</dbReference>
<organism evidence="3 4">
    <name type="scientific">Planotetraspora mira</name>
    <dbReference type="NCBI Taxonomy" id="58121"/>
    <lineage>
        <taxon>Bacteria</taxon>
        <taxon>Bacillati</taxon>
        <taxon>Actinomycetota</taxon>
        <taxon>Actinomycetes</taxon>
        <taxon>Streptosporangiales</taxon>
        <taxon>Streptosporangiaceae</taxon>
        <taxon>Planotetraspora</taxon>
    </lineage>
</organism>
<dbReference type="GO" id="GO:0003677">
    <property type="term" value="F:DNA binding"/>
    <property type="evidence" value="ECO:0007669"/>
    <property type="project" value="InterPro"/>
</dbReference>
<comment type="caution">
    <text evidence="3">The sequence shown here is derived from an EMBL/GenBank/DDBJ whole genome shotgun (WGS) entry which is preliminary data.</text>
</comment>
<dbReference type="Pfam" id="PF19054">
    <property type="entry name" value="DUF5753"/>
    <property type="match status" value="1"/>
</dbReference>
<dbReference type="SUPFAM" id="SSF47413">
    <property type="entry name" value="lambda repressor-like DNA-binding domains"/>
    <property type="match status" value="1"/>
</dbReference>
<proteinExistence type="predicted"/>
<dbReference type="InterPro" id="IPR010982">
    <property type="entry name" value="Lambda_DNA-bd_dom_sf"/>
</dbReference>
<feature type="domain" description="HTH cro/C1-type" evidence="2">
    <location>
        <begin position="34"/>
        <end position="89"/>
    </location>
</feature>
<evidence type="ECO:0000256" key="1">
    <source>
        <dbReference type="SAM" id="MobiDB-lite"/>
    </source>
</evidence>
<name>A0A8J3TMS9_9ACTN</name>